<dbReference type="EMBL" id="CP133548">
    <property type="protein sequence ID" value="WMS89153.1"/>
    <property type="molecule type" value="Genomic_DNA"/>
</dbReference>
<feature type="transmembrane region" description="Helical" evidence="4">
    <location>
        <begin position="345"/>
        <end position="363"/>
    </location>
</feature>
<reference evidence="6 7" key="1">
    <citation type="submission" date="2023-08" db="EMBL/GenBank/DDBJ databases">
        <title>Pleionea litopenaei sp. nov., isolated from stomach of juvenile Litopenaeus vannamei.</title>
        <authorList>
            <person name="Rho A.M."/>
            <person name="Hwang C.Y."/>
        </authorList>
    </citation>
    <scope>NUCLEOTIDE SEQUENCE [LARGE SCALE GENOMIC DNA]</scope>
    <source>
        <strain evidence="6 7">HL-JVS1</strain>
    </source>
</reference>
<feature type="transmembrane region" description="Helical" evidence="4">
    <location>
        <begin position="369"/>
        <end position="395"/>
    </location>
</feature>
<dbReference type="KEGG" id="plei:Q9312_09640"/>
<dbReference type="InterPro" id="IPR001173">
    <property type="entry name" value="Glyco_trans_2-like"/>
</dbReference>
<evidence type="ECO:0000313" key="7">
    <source>
        <dbReference type="Proteomes" id="UP001239782"/>
    </source>
</evidence>
<dbReference type="Gene3D" id="3.90.550.10">
    <property type="entry name" value="Spore Coat Polysaccharide Biosynthesis Protein SpsA, Chain A"/>
    <property type="match status" value="1"/>
</dbReference>
<dbReference type="CDD" id="cd06423">
    <property type="entry name" value="CESA_like"/>
    <property type="match status" value="1"/>
</dbReference>
<evidence type="ECO:0000256" key="1">
    <source>
        <dbReference type="ARBA" id="ARBA00006739"/>
    </source>
</evidence>
<feature type="transmembrane region" description="Helical" evidence="4">
    <location>
        <begin position="21"/>
        <end position="41"/>
    </location>
</feature>
<evidence type="ECO:0000259" key="5">
    <source>
        <dbReference type="Pfam" id="PF00535"/>
    </source>
</evidence>
<proteinExistence type="inferred from homology"/>
<keyword evidence="4" id="KW-0472">Membrane</keyword>
<dbReference type="RefSeq" id="WP_309204408.1">
    <property type="nucleotide sequence ID" value="NZ_CP133548.1"/>
</dbReference>
<dbReference type="AlphaFoldDB" id="A0AA51X8C4"/>
<organism evidence="6 7">
    <name type="scientific">Pleionea litopenaei</name>
    <dbReference type="NCBI Taxonomy" id="3070815"/>
    <lineage>
        <taxon>Bacteria</taxon>
        <taxon>Pseudomonadati</taxon>
        <taxon>Pseudomonadota</taxon>
        <taxon>Gammaproteobacteria</taxon>
        <taxon>Oceanospirillales</taxon>
        <taxon>Pleioneaceae</taxon>
        <taxon>Pleionea</taxon>
    </lineage>
</organism>
<evidence type="ECO:0000256" key="4">
    <source>
        <dbReference type="SAM" id="Phobius"/>
    </source>
</evidence>
<keyword evidence="7" id="KW-1185">Reference proteome</keyword>
<dbReference type="EC" id="2.4.-.-" evidence="6"/>
<feature type="transmembrane region" description="Helical" evidence="4">
    <location>
        <begin position="407"/>
        <end position="425"/>
    </location>
</feature>
<sequence>MKRDWKVYLQQKGASHLQSALVLLVLYTLTGAVFYAALNYAYREFEALGNLRLFIFCLLIPLFLKMAVQLLVAPWYGIVDRLRYQRRTSKILPRVSVIIPAWNEEVGIIKTIESVIAAKYANFEVVVVNDGSTDSTHQLVTRFIANHKVCAKTKGHPPIQYLKLKNGGKARAMNQALQVANGEIIMTIDADSVMDAYAIRRMVDRFTDDSVAAVAGNVIVGNRNKPLELMQQLEYLYGFFFKRTDDVFKSVYIIGGAAAAYRKTAIEAVGGFDESIITEDIELSVRLLNHGYATRYAADAVVYTEGPADFKGLCRQRLRWKFGRILTFFKHSELFYSVQSHHNRYLSFFVLPLAVYSEFLLLLEGPLLAFFYGYTIYAFDFLPLVFVVLFLTSLVTIQVMLDSKAKFHLNLLALAPVSWLMFYLVDVVEFQALCRSIKRLVTRQELRWQKWQRAGISTSPLQ</sequence>
<gene>
    <name evidence="6" type="ORF">Q9312_09640</name>
</gene>
<keyword evidence="4" id="KW-0812">Transmembrane</keyword>
<accession>A0AA51X8C4</accession>
<dbReference type="SUPFAM" id="SSF53448">
    <property type="entry name" value="Nucleotide-diphospho-sugar transferases"/>
    <property type="match status" value="1"/>
</dbReference>
<dbReference type="PANTHER" id="PTHR43630:SF1">
    <property type="entry name" value="POLY-BETA-1,6-N-ACETYL-D-GLUCOSAMINE SYNTHASE"/>
    <property type="match status" value="1"/>
</dbReference>
<evidence type="ECO:0000256" key="2">
    <source>
        <dbReference type="ARBA" id="ARBA00022676"/>
    </source>
</evidence>
<dbReference type="GO" id="GO:0016757">
    <property type="term" value="F:glycosyltransferase activity"/>
    <property type="evidence" value="ECO:0007669"/>
    <property type="project" value="UniProtKB-KW"/>
</dbReference>
<keyword evidence="3 6" id="KW-0808">Transferase</keyword>
<dbReference type="InterPro" id="IPR029044">
    <property type="entry name" value="Nucleotide-diphossugar_trans"/>
</dbReference>
<evidence type="ECO:0000256" key="3">
    <source>
        <dbReference type="ARBA" id="ARBA00022679"/>
    </source>
</evidence>
<name>A0AA51X8C4_9GAMM</name>
<protein>
    <submittedName>
        <fullName evidence="6">Glycosyltransferase</fullName>
        <ecNumber evidence="6">2.4.-.-</ecNumber>
    </submittedName>
</protein>
<feature type="transmembrane region" description="Helical" evidence="4">
    <location>
        <begin position="53"/>
        <end position="78"/>
    </location>
</feature>
<dbReference type="Pfam" id="PF00535">
    <property type="entry name" value="Glycos_transf_2"/>
    <property type="match status" value="1"/>
</dbReference>
<dbReference type="PANTHER" id="PTHR43630">
    <property type="entry name" value="POLY-BETA-1,6-N-ACETYL-D-GLUCOSAMINE SYNTHASE"/>
    <property type="match status" value="1"/>
</dbReference>
<evidence type="ECO:0000313" key="6">
    <source>
        <dbReference type="EMBL" id="WMS89153.1"/>
    </source>
</evidence>
<keyword evidence="2 6" id="KW-0328">Glycosyltransferase</keyword>
<keyword evidence="4" id="KW-1133">Transmembrane helix</keyword>
<dbReference type="Proteomes" id="UP001239782">
    <property type="component" value="Chromosome"/>
</dbReference>
<feature type="domain" description="Glycosyltransferase 2-like" evidence="5">
    <location>
        <begin position="96"/>
        <end position="269"/>
    </location>
</feature>
<comment type="similarity">
    <text evidence="1">Belongs to the glycosyltransferase 2 family.</text>
</comment>